<dbReference type="Proteomes" id="UP000286246">
    <property type="component" value="Unassembled WGS sequence"/>
</dbReference>
<comment type="caution">
    <text evidence="2">The sequence shown here is derived from an EMBL/GenBank/DDBJ whole genome shotgun (WGS) entry which is preliminary data.</text>
</comment>
<evidence type="ECO:0000256" key="1">
    <source>
        <dbReference type="SAM" id="MobiDB-lite"/>
    </source>
</evidence>
<protein>
    <submittedName>
        <fullName evidence="2">Uncharacterized protein</fullName>
    </submittedName>
</protein>
<feature type="region of interest" description="Disordered" evidence="1">
    <location>
        <begin position="33"/>
        <end position="55"/>
    </location>
</feature>
<evidence type="ECO:0000313" key="2">
    <source>
        <dbReference type="EMBL" id="RKE46832.1"/>
    </source>
</evidence>
<proteinExistence type="predicted"/>
<keyword evidence="3" id="KW-1185">Reference proteome</keyword>
<dbReference type="RefSeq" id="WP_167457312.1">
    <property type="nucleotide sequence ID" value="NZ_RAPY01000004.1"/>
</dbReference>
<reference evidence="2 3" key="1">
    <citation type="submission" date="2018-09" db="EMBL/GenBank/DDBJ databases">
        <title>Genomic Encyclopedia of Type Strains, Phase III (KMG-III): the genomes of soil and plant-associated and newly described type strains.</title>
        <authorList>
            <person name="Whitman W."/>
        </authorList>
    </citation>
    <scope>NUCLEOTIDE SEQUENCE [LARGE SCALE GENOMIC DNA]</scope>
    <source>
        <strain evidence="2 3">CECT 7938</strain>
    </source>
</reference>
<accession>A0A420AQU0</accession>
<name>A0A420AQU0_SPHD1</name>
<organism evidence="2 3">
    <name type="scientific">Sphingobacterium detergens</name>
    <dbReference type="NCBI Taxonomy" id="1145106"/>
    <lineage>
        <taxon>Bacteria</taxon>
        <taxon>Pseudomonadati</taxon>
        <taxon>Bacteroidota</taxon>
        <taxon>Sphingobacteriia</taxon>
        <taxon>Sphingobacteriales</taxon>
        <taxon>Sphingobacteriaceae</taxon>
        <taxon>Sphingobacterium</taxon>
    </lineage>
</organism>
<gene>
    <name evidence="2" type="ORF">DFQ12_3987</name>
</gene>
<sequence length="55" mass="6047">MKKKRLNFEKLELISDVKLRTFKGGKSSPIADPVTLNTLTVPEGTDDGDDGIKND</sequence>
<dbReference type="EMBL" id="RAPY01000004">
    <property type="protein sequence ID" value="RKE46832.1"/>
    <property type="molecule type" value="Genomic_DNA"/>
</dbReference>
<evidence type="ECO:0000313" key="3">
    <source>
        <dbReference type="Proteomes" id="UP000286246"/>
    </source>
</evidence>
<dbReference type="AlphaFoldDB" id="A0A420AQU0"/>